<dbReference type="Proteomes" id="UP000793456">
    <property type="component" value="Chromosome XI"/>
</dbReference>
<accession>A0ACD3R1D5</accession>
<reference evidence="1" key="1">
    <citation type="submission" date="2018-11" db="EMBL/GenBank/DDBJ databases">
        <title>The sequence and de novo assembly of Larimichthys crocea genome using PacBio and Hi-C technologies.</title>
        <authorList>
            <person name="Xu P."/>
            <person name="Chen B."/>
            <person name="Zhou Z."/>
            <person name="Ke Q."/>
            <person name="Wu Y."/>
            <person name="Bai H."/>
            <person name="Pu F."/>
        </authorList>
    </citation>
    <scope>NUCLEOTIDE SEQUENCE</scope>
    <source>
        <tissue evidence="1">Muscle</tissue>
    </source>
</reference>
<sequence>MLLRSILRPYYVLALVLCASANDDFDWTKNEKTSFYYGTFPTGFSWGAGSSAYQTEGAWNTDGKGMSIWDAFAHKKGKIFSNESGDSSCEGYYKFKDDITLMKDMKFNHYRFSISWPRILPSGLKSEHINEKGIKYYDDLINMLLENKITPIVTLYHWDLPQVLQEKYGGWQNASMVNYFNDFASLCFERFGNRVKYWITFNNPWSIAVEGFETGEHAPGLRLKGTGAYKAAHNIIKAHAKVWHTYDMKWRGKQKGLIGISLTADWGEPVDITNQRDIEAAERYIQFYMGWFATPLFNGDYPQVMKDYIGRKSGQQGLGASRLPVFSPQEKSYVKGTCDFLGLGHFTTRYVTTKNYPAGVGGSYFADRDLAELVDPQWPDPGSEWLYSVPWGFRRLLNFVKTQYGNPMIYVTENGVSEKTLCTDLCDDWRVKYFKDYINEMLKAIKDGVNVKGYTAWSFLDNFEWDEGFSERFGLYYVDFRNKNKPRYPKASVQFYKRIISSNGFPNQREDLHTMSDPFDRNVLQDYDGLEDEAFPALPPPHSPGQGGHDEGNPFSNEDEDGDVSKLADVPAAKRKGVKRPQPKLDSNRLISDRGLPALRTLFDDVRYKGKGHEAEDLRLLMGKMENWAHRLFPKLQFEDFMDRVEKLGTKKEVQEQRQRMELNRRRALERKLARQQQQQTDSQTSAADEPTSVSSANVLDESKDQDTKVEEVVEDLDLEPASSSTQQEPSQLPHKDSEPPAGSPQGEEEPSSHSPVHQPSNECEDED</sequence>
<dbReference type="EMBL" id="CM011684">
    <property type="protein sequence ID" value="TMS13286.1"/>
    <property type="molecule type" value="Genomic_DNA"/>
</dbReference>
<comment type="caution">
    <text evidence="1">The sequence shown here is derived from an EMBL/GenBank/DDBJ whole genome shotgun (WGS) entry which is preliminary data.</text>
</comment>
<name>A0ACD3R1D5_LARCR</name>
<protein>
    <submittedName>
        <fullName evidence="1">Uncharacterized protein</fullName>
    </submittedName>
</protein>
<keyword evidence="2" id="KW-1185">Reference proteome</keyword>
<gene>
    <name evidence="1" type="ORF">E3U43_018361</name>
</gene>
<proteinExistence type="predicted"/>
<evidence type="ECO:0000313" key="2">
    <source>
        <dbReference type="Proteomes" id="UP000793456"/>
    </source>
</evidence>
<evidence type="ECO:0000313" key="1">
    <source>
        <dbReference type="EMBL" id="TMS13286.1"/>
    </source>
</evidence>
<organism evidence="1 2">
    <name type="scientific">Larimichthys crocea</name>
    <name type="common">Large yellow croaker</name>
    <name type="synonym">Pseudosciaena crocea</name>
    <dbReference type="NCBI Taxonomy" id="215358"/>
    <lineage>
        <taxon>Eukaryota</taxon>
        <taxon>Metazoa</taxon>
        <taxon>Chordata</taxon>
        <taxon>Craniata</taxon>
        <taxon>Vertebrata</taxon>
        <taxon>Euteleostomi</taxon>
        <taxon>Actinopterygii</taxon>
        <taxon>Neopterygii</taxon>
        <taxon>Teleostei</taxon>
        <taxon>Neoteleostei</taxon>
        <taxon>Acanthomorphata</taxon>
        <taxon>Eupercaria</taxon>
        <taxon>Sciaenidae</taxon>
        <taxon>Larimichthys</taxon>
    </lineage>
</organism>